<dbReference type="GO" id="GO:0006265">
    <property type="term" value="P:DNA topological change"/>
    <property type="evidence" value="ECO:0007669"/>
    <property type="project" value="InterPro"/>
</dbReference>
<evidence type="ECO:0000256" key="2">
    <source>
        <dbReference type="ARBA" id="ARBA00022969"/>
    </source>
</evidence>
<dbReference type="InterPro" id="IPR050847">
    <property type="entry name" value="SASP_DNA-binding"/>
</dbReference>
<dbReference type="AlphaFoldDB" id="A0A1W1VKQ5"/>
<protein>
    <submittedName>
        <fullName evidence="4">Small, acid-soluble spore protein, alpha/beta type</fullName>
    </submittedName>
</protein>
<gene>
    <name evidence="3" type="ORF">SAMN00017405_0049</name>
    <name evidence="4" type="ORF">SAMN00017405_0050</name>
</gene>
<proteinExistence type="predicted"/>
<evidence type="ECO:0000313" key="4">
    <source>
        <dbReference type="EMBL" id="SMB93544.1"/>
    </source>
</evidence>
<comment type="function">
    <text evidence="1">SASP are bound to spore DNA. They are double-stranded DNA-binding proteins that cause DNA to change to an a-like conformation. They protect the DNA backbone from chemical and enzymatic cleavage and are thus involved in dormant spore's high resistance to UV light.</text>
</comment>
<dbReference type="PANTHER" id="PTHR36107">
    <property type="entry name" value="SMALL, ACID-SOLUBLE SPORE PROTEIN A"/>
    <property type="match status" value="1"/>
</dbReference>
<dbReference type="Pfam" id="PF00269">
    <property type="entry name" value="SASP"/>
    <property type="match status" value="1"/>
</dbReference>
<evidence type="ECO:0000256" key="1">
    <source>
        <dbReference type="ARBA" id="ARBA00003863"/>
    </source>
</evidence>
<keyword evidence="5" id="KW-1185">Reference proteome</keyword>
<dbReference type="OrthoDB" id="1683773at2"/>
<sequence length="75" mass="8510">MSRSTNKPAVEGAKSFLDQFKYETANELGIANYNQIDKGQLTSRENGYVGGYMVRKMIQYAEQNMGNEMNQPPQQ</sequence>
<dbReference type="GO" id="GO:0030435">
    <property type="term" value="P:sporulation resulting in formation of a cellular spore"/>
    <property type="evidence" value="ECO:0007669"/>
    <property type="project" value="UniProtKB-KW"/>
</dbReference>
<dbReference type="EMBL" id="FWWT01000022">
    <property type="protein sequence ID" value="SMB93544.1"/>
    <property type="molecule type" value="Genomic_DNA"/>
</dbReference>
<evidence type="ECO:0000313" key="5">
    <source>
        <dbReference type="Proteomes" id="UP000192731"/>
    </source>
</evidence>
<accession>A0A1W1VKQ5</accession>
<dbReference type="PANTHER" id="PTHR36107:SF1">
    <property type="entry name" value="SMALL, ACID-SOLUBLE SPORE PROTEIN A"/>
    <property type="match status" value="1"/>
</dbReference>
<organism evidence="4 5">
    <name type="scientific">Desulfonispora thiosulfatigenes DSM 11270</name>
    <dbReference type="NCBI Taxonomy" id="656914"/>
    <lineage>
        <taxon>Bacteria</taxon>
        <taxon>Bacillati</taxon>
        <taxon>Bacillota</taxon>
        <taxon>Clostridia</taxon>
        <taxon>Eubacteriales</taxon>
        <taxon>Peptococcaceae</taxon>
        <taxon>Desulfonispora</taxon>
    </lineage>
</organism>
<dbReference type="InterPro" id="IPR001448">
    <property type="entry name" value="SASP_alpha/beta-type"/>
</dbReference>
<keyword evidence="2" id="KW-0749">Sporulation</keyword>
<dbReference type="EMBL" id="FWWT01000022">
    <property type="protein sequence ID" value="SMB93541.1"/>
    <property type="molecule type" value="Genomic_DNA"/>
</dbReference>
<name>A0A1W1VKQ5_DESTI</name>
<dbReference type="GO" id="GO:0003690">
    <property type="term" value="F:double-stranded DNA binding"/>
    <property type="evidence" value="ECO:0007669"/>
    <property type="project" value="InterPro"/>
</dbReference>
<dbReference type="InterPro" id="IPR038300">
    <property type="entry name" value="SASP_sf_alpha/beta"/>
</dbReference>
<reference evidence="4 5" key="1">
    <citation type="submission" date="2017-04" db="EMBL/GenBank/DDBJ databases">
        <authorList>
            <person name="Afonso C.L."/>
            <person name="Miller P.J."/>
            <person name="Scott M.A."/>
            <person name="Spackman E."/>
            <person name="Goraichik I."/>
            <person name="Dimitrov K.M."/>
            <person name="Suarez D.L."/>
            <person name="Swayne D.E."/>
        </authorList>
    </citation>
    <scope>NUCLEOTIDE SEQUENCE [LARGE SCALE GENOMIC DNA]</scope>
    <source>
        <strain evidence="4 5">DSM 11270</strain>
    </source>
</reference>
<evidence type="ECO:0000313" key="3">
    <source>
        <dbReference type="EMBL" id="SMB93541.1"/>
    </source>
</evidence>
<dbReference type="RefSeq" id="WP_084053851.1">
    <property type="nucleotide sequence ID" value="NZ_FWWT01000022.1"/>
</dbReference>
<dbReference type="Proteomes" id="UP000192731">
    <property type="component" value="Unassembled WGS sequence"/>
</dbReference>
<dbReference type="Gene3D" id="6.10.10.80">
    <property type="entry name" value="Small, acid-soluble spore protein, alpha/beta type-like"/>
    <property type="match status" value="1"/>
</dbReference>
<dbReference type="STRING" id="656914.SAMN00017405_0049"/>